<evidence type="ECO:0000313" key="1">
    <source>
        <dbReference type="EMBL" id="MXU87402.1"/>
    </source>
</evidence>
<reference evidence="1" key="1">
    <citation type="submission" date="2019-12" db="EMBL/GenBank/DDBJ databases">
        <title>An insight into the sialome of adult female Ixodes ricinus ticks feeding for 6 days.</title>
        <authorList>
            <person name="Perner J."/>
            <person name="Ribeiro J.M.C."/>
        </authorList>
    </citation>
    <scope>NUCLEOTIDE SEQUENCE</scope>
    <source>
        <strain evidence="1">Semi-engorged</strain>
        <tissue evidence="1">Salivary glands</tissue>
    </source>
</reference>
<dbReference type="AlphaFoldDB" id="A0A6B0U4E9"/>
<proteinExistence type="predicted"/>
<accession>A0A6B0U4E9</accession>
<sequence>MSSGCSCVVWEVCVCLLTVSMLDCVHLLLALTPETCTPLELQPCFAEVCTALLLPMTFVVCVPETSAKTFPGEAPAAALDPDSRACLNVSIRRRLM</sequence>
<name>A0A6B0U4E9_IXORI</name>
<protein>
    <submittedName>
        <fullName evidence="1">Uncharacterized protein</fullName>
    </submittedName>
</protein>
<organism evidence="1">
    <name type="scientific">Ixodes ricinus</name>
    <name type="common">Common tick</name>
    <name type="synonym">Acarus ricinus</name>
    <dbReference type="NCBI Taxonomy" id="34613"/>
    <lineage>
        <taxon>Eukaryota</taxon>
        <taxon>Metazoa</taxon>
        <taxon>Ecdysozoa</taxon>
        <taxon>Arthropoda</taxon>
        <taxon>Chelicerata</taxon>
        <taxon>Arachnida</taxon>
        <taxon>Acari</taxon>
        <taxon>Parasitiformes</taxon>
        <taxon>Ixodida</taxon>
        <taxon>Ixodoidea</taxon>
        <taxon>Ixodidae</taxon>
        <taxon>Ixodinae</taxon>
        <taxon>Ixodes</taxon>
    </lineage>
</organism>
<dbReference type="EMBL" id="GIFC01005319">
    <property type="protein sequence ID" value="MXU87402.1"/>
    <property type="molecule type" value="Transcribed_RNA"/>
</dbReference>